<dbReference type="VEuPathDB" id="VectorBase:SSCA008758"/>
<dbReference type="Proteomes" id="UP000616769">
    <property type="component" value="Unassembled WGS sequence"/>
</dbReference>
<comment type="caution">
    <text evidence="1">The sequence shown here is derived from an EMBL/GenBank/DDBJ whole genome shotgun (WGS) entry which is preliminary data.</text>
</comment>
<accession>A0A132A6J8</accession>
<proteinExistence type="predicted"/>
<protein>
    <submittedName>
        <fullName evidence="1">Uncharacterized protein</fullName>
    </submittedName>
</protein>
<sequence length="68" mass="7869">MDFNEILEIKDPTKRNGCLQMFLRELQTNDYDINLVLESLAEKILSHCSSMDLILLVGKHFYSTPPLI</sequence>
<name>A0A132A6J8_SARSC</name>
<reference evidence="1 2" key="1">
    <citation type="journal article" date="2015" name="Parasit. Vectors">
        <title>Draft genome of the scabies mite.</title>
        <authorList>
            <person name="Rider S.D.Jr."/>
            <person name="Morgan M.S."/>
            <person name="Arlian L.G."/>
        </authorList>
    </citation>
    <scope>NUCLEOTIDE SEQUENCE [LARGE SCALE GENOMIC DNA]</scope>
    <source>
        <strain evidence="1">Arlian Lab</strain>
    </source>
</reference>
<gene>
    <name evidence="1" type="ORF">QR98_0050750</name>
</gene>
<dbReference type="EMBL" id="JXLN01010977">
    <property type="protein sequence ID" value="KPM06598.1"/>
    <property type="molecule type" value="Genomic_DNA"/>
</dbReference>
<organism evidence="1 2">
    <name type="scientific">Sarcoptes scabiei</name>
    <name type="common">Itch mite</name>
    <name type="synonym">Acarus scabiei</name>
    <dbReference type="NCBI Taxonomy" id="52283"/>
    <lineage>
        <taxon>Eukaryota</taxon>
        <taxon>Metazoa</taxon>
        <taxon>Ecdysozoa</taxon>
        <taxon>Arthropoda</taxon>
        <taxon>Chelicerata</taxon>
        <taxon>Arachnida</taxon>
        <taxon>Acari</taxon>
        <taxon>Acariformes</taxon>
        <taxon>Sarcoptiformes</taxon>
        <taxon>Astigmata</taxon>
        <taxon>Psoroptidia</taxon>
        <taxon>Sarcoptoidea</taxon>
        <taxon>Sarcoptidae</taxon>
        <taxon>Sarcoptinae</taxon>
        <taxon>Sarcoptes</taxon>
    </lineage>
</organism>
<evidence type="ECO:0000313" key="1">
    <source>
        <dbReference type="EMBL" id="KPM06598.1"/>
    </source>
</evidence>
<dbReference type="OrthoDB" id="10040024at2759"/>
<evidence type="ECO:0000313" key="2">
    <source>
        <dbReference type="Proteomes" id="UP000616769"/>
    </source>
</evidence>
<dbReference type="AlphaFoldDB" id="A0A132A6J8"/>